<reference evidence="2" key="2">
    <citation type="submission" date="2022-06" db="UniProtKB">
        <authorList>
            <consortium name="EnsemblMetazoa"/>
        </authorList>
    </citation>
    <scope>IDENTIFICATION</scope>
    <source>
        <strain evidence="2">DF5081</strain>
    </source>
</reference>
<dbReference type="Proteomes" id="UP000005237">
    <property type="component" value="Unassembled WGS sequence"/>
</dbReference>
<organism evidence="2 3">
    <name type="scientific">Caenorhabditis japonica</name>
    <dbReference type="NCBI Taxonomy" id="281687"/>
    <lineage>
        <taxon>Eukaryota</taxon>
        <taxon>Metazoa</taxon>
        <taxon>Ecdysozoa</taxon>
        <taxon>Nematoda</taxon>
        <taxon>Chromadorea</taxon>
        <taxon>Rhabditida</taxon>
        <taxon>Rhabditina</taxon>
        <taxon>Rhabditomorpha</taxon>
        <taxon>Rhabditoidea</taxon>
        <taxon>Rhabditidae</taxon>
        <taxon>Peloderinae</taxon>
        <taxon>Caenorhabditis</taxon>
    </lineage>
</organism>
<keyword evidence="1" id="KW-1133">Transmembrane helix</keyword>
<keyword evidence="1" id="KW-0812">Transmembrane</keyword>
<accession>A0A8R1EVV6</accession>
<proteinExistence type="predicted"/>
<feature type="transmembrane region" description="Helical" evidence="1">
    <location>
        <begin position="37"/>
        <end position="64"/>
    </location>
</feature>
<dbReference type="AlphaFoldDB" id="A0A8R1EVV6"/>
<evidence type="ECO:0000313" key="3">
    <source>
        <dbReference type="Proteomes" id="UP000005237"/>
    </source>
</evidence>
<keyword evidence="1" id="KW-0472">Membrane</keyword>
<reference evidence="3" key="1">
    <citation type="submission" date="2010-08" db="EMBL/GenBank/DDBJ databases">
        <authorList>
            <consortium name="Caenorhabditis japonica Sequencing Consortium"/>
            <person name="Wilson R.K."/>
        </authorList>
    </citation>
    <scope>NUCLEOTIDE SEQUENCE [LARGE SCALE GENOMIC DNA]</scope>
    <source>
        <strain evidence="3">DF5081</strain>
    </source>
</reference>
<evidence type="ECO:0000256" key="1">
    <source>
        <dbReference type="SAM" id="Phobius"/>
    </source>
</evidence>
<name>A0A8R1EVV6_CAEJA</name>
<protein>
    <submittedName>
        <fullName evidence="2">Uncharacterized protein</fullName>
    </submittedName>
</protein>
<keyword evidence="3" id="KW-1185">Reference proteome</keyword>
<evidence type="ECO:0000313" key="2">
    <source>
        <dbReference type="EnsemblMetazoa" id="CJA41590.1"/>
    </source>
</evidence>
<sequence length="84" mass="9417">MEALGHAHLRTETASFVPSVLGWLDGKKKKEEGRKEGVSVLVVLATLSRLLLLHLVLLLLLTIIRIPHEAFYYPNSYLCLCNFG</sequence>
<dbReference type="EnsemblMetazoa" id="CJA41590.1">
    <property type="protein sequence ID" value="CJA41590.1"/>
    <property type="gene ID" value="WBGene00217438"/>
</dbReference>